<proteinExistence type="predicted"/>
<dbReference type="AlphaFoldDB" id="A0A430B5Z5"/>
<dbReference type="EMBL" id="NGKA01000001">
    <property type="protein sequence ID" value="RSU15729.1"/>
    <property type="molecule type" value="Genomic_DNA"/>
</dbReference>
<protein>
    <submittedName>
        <fullName evidence="2">Uncharacterized protein</fullName>
    </submittedName>
</protein>
<gene>
    <name evidence="2" type="ORF">CBF29_01260</name>
</gene>
<evidence type="ECO:0000313" key="3">
    <source>
        <dbReference type="Proteomes" id="UP000287605"/>
    </source>
</evidence>
<sequence length="158" mass="18100">MSEGKNYVQPPHEGGFNPISKLKEIYANLHPDYWKRKLPHLLLVIPVVWFIDSLILFAMFPYQGGAMGLLLMLLSLGLPIVSAIFYPYSLYWYNDSFIGRMLNNMFHLGGFWTVVLRIIMTAIGGILIAGIFSPLMGVLTWKKYKKKNLIIGEEKDFL</sequence>
<feature type="transmembrane region" description="Helical" evidence="1">
    <location>
        <begin position="41"/>
        <end position="62"/>
    </location>
</feature>
<keyword evidence="1" id="KW-0812">Transmembrane</keyword>
<name>A0A430B5Z5_9ENTE</name>
<evidence type="ECO:0000256" key="1">
    <source>
        <dbReference type="SAM" id="Phobius"/>
    </source>
</evidence>
<feature type="transmembrane region" description="Helical" evidence="1">
    <location>
        <begin position="69"/>
        <end position="91"/>
    </location>
</feature>
<dbReference type="OrthoDB" id="2285358at2"/>
<dbReference type="RefSeq" id="WP_126806441.1">
    <property type="nucleotide sequence ID" value="NZ_NGKA01000001.1"/>
</dbReference>
<comment type="caution">
    <text evidence="2">The sequence shown here is derived from an EMBL/GenBank/DDBJ whole genome shotgun (WGS) entry which is preliminary data.</text>
</comment>
<keyword evidence="3" id="KW-1185">Reference proteome</keyword>
<keyword evidence="1" id="KW-0472">Membrane</keyword>
<reference evidence="2 3" key="1">
    <citation type="submission" date="2017-05" db="EMBL/GenBank/DDBJ databases">
        <title>Vagococcus spp. assemblies.</title>
        <authorList>
            <person name="Gulvik C.A."/>
        </authorList>
    </citation>
    <scope>NUCLEOTIDE SEQUENCE [LARGE SCALE GENOMIC DNA]</scope>
    <source>
        <strain evidence="2 3">CCUG 51432</strain>
    </source>
</reference>
<evidence type="ECO:0000313" key="2">
    <source>
        <dbReference type="EMBL" id="RSU15729.1"/>
    </source>
</evidence>
<keyword evidence="1" id="KW-1133">Transmembrane helix</keyword>
<accession>A0A430B5Z5</accession>
<dbReference type="Proteomes" id="UP000287605">
    <property type="component" value="Unassembled WGS sequence"/>
</dbReference>
<feature type="transmembrane region" description="Helical" evidence="1">
    <location>
        <begin position="111"/>
        <end position="139"/>
    </location>
</feature>
<organism evidence="2 3">
    <name type="scientific">Vagococcus elongatus</name>
    <dbReference type="NCBI Taxonomy" id="180344"/>
    <lineage>
        <taxon>Bacteria</taxon>
        <taxon>Bacillati</taxon>
        <taxon>Bacillota</taxon>
        <taxon>Bacilli</taxon>
        <taxon>Lactobacillales</taxon>
        <taxon>Enterococcaceae</taxon>
        <taxon>Vagococcus</taxon>
    </lineage>
</organism>